<proteinExistence type="predicted"/>
<accession>A0AAI9UPZ6</accession>
<sequence>MRLSERPRPPSHPRPHPVSCVSLFAFCFFWYEGTETWSLGSWESGTRSMEVLVYGVLRKSVEGLSFSRPLPCQSGTRHLPCPVNRPISLAGRLKVYSVLRTFSATAALPVTSGQSWTLVPSGHPPPPTRPPETPSNPRPKNTRLTCLAGNSAPSSETVAGFFFRRHRVL</sequence>
<organism evidence="2 3">
    <name type="scientific">Colletotrichum melonis</name>
    <dbReference type="NCBI Taxonomy" id="1209925"/>
    <lineage>
        <taxon>Eukaryota</taxon>
        <taxon>Fungi</taxon>
        <taxon>Dikarya</taxon>
        <taxon>Ascomycota</taxon>
        <taxon>Pezizomycotina</taxon>
        <taxon>Sordariomycetes</taxon>
        <taxon>Hypocreomycetidae</taxon>
        <taxon>Glomerellales</taxon>
        <taxon>Glomerellaceae</taxon>
        <taxon>Colletotrichum</taxon>
        <taxon>Colletotrichum acutatum species complex</taxon>
    </lineage>
</organism>
<keyword evidence="3" id="KW-1185">Reference proteome</keyword>
<evidence type="ECO:0000256" key="1">
    <source>
        <dbReference type="SAM" id="MobiDB-lite"/>
    </source>
</evidence>
<feature type="compositionally biased region" description="Pro residues" evidence="1">
    <location>
        <begin position="122"/>
        <end position="137"/>
    </location>
</feature>
<dbReference type="AlphaFoldDB" id="A0AAI9UPZ6"/>
<name>A0AAI9UPZ6_9PEZI</name>
<reference evidence="2 3" key="1">
    <citation type="submission" date="2016-10" db="EMBL/GenBank/DDBJ databases">
        <title>The genome sequence of Colletotrichum fioriniae PJ7.</title>
        <authorList>
            <person name="Baroncelli R."/>
        </authorList>
    </citation>
    <scope>NUCLEOTIDE SEQUENCE [LARGE SCALE GENOMIC DNA]</scope>
    <source>
        <strain evidence="2">Col 31</strain>
    </source>
</reference>
<feature type="region of interest" description="Disordered" evidence="1">
    <location>
        <begin position="115"/>
        <end position="142"/>
    </location>
</feature>
<gene>
    <name evidence="2" type="ORF">CMEL01_13683</name>
</gene>
<comment type="caution">
    <text evidence="2">The sequence shown here is derived from an EMBL/GenBank/DDBJ whole genome shotgun (WGS) entry which is preliminary data.</text>
</comment>
<evidence type="ECO:0000313" key="3">
    <source>
        <dbReference type="Proteomes" id="UP001239795"/>
    </source>
</evidence>
<dbReference type="Proteomes" id="UP001239795">
    <property type="component" value="Unassembled WGS sequence"/>
</dbReference>
<protein>
    <submittedName>
        <fullName evidence="2">Uncharacterized protein</fullName>
    </submittedName>
</protein>
<dbReference type="EMBL" id="MLGG01000008">
    <property type="protein sequence ID" value="KAK1462572.1"/>
    <property type="molecule type" value="Genomic_DNA"/>
</dbReference>
<evidence type="ECO:0000313" key="2">
    <source>
        <dbReference type="EMBL" id="KAK1462572.1"/>
    </source>
</evidence>